<feature type="domain" description="Protein kinase" evidence="17">
    <location>
        <begin position="64"/>
        <end position="326"/>
    </location>
</feature>
<evidence type="ECO:0000256" key="4">
    <source>
        <dbReference type="ARBA" id="ARBA00022527"/>
    </source>
</evidence>
<dbReference type="SUPFAM" id="SSF47473">
    <property type="entry name" value="EF-hand"/>
    <property type="match status" value="1"/>
</dbReference>
<feature type="domain" description="EF-hand" evidence="18">
    <location>
        <begin position="371"/>
        <end position="406"/>
    </location>
</feature>
<gene>
    <name evidence="19" type="ORF">NSCI0253_LOCUS45206</name>
</gene>
<evidence type="ECO:0000256" key="9">
    <source>
        <dbReference type="ARBA" id="ARBA00022777"/>
    </source>
</evidence>
<organism evidence="19">
    <name type="scientific">Noctiluca scintillans</name>
    <name type="common">Sea sparkle</name>
    <name type="synonym">Red tide dinoflagellate</name>
    <dbReference type="NCBI Taxonomy" id="2966"/>
    <lineage>
        <taxon>Eukaryota</taxon>
        <taxon>Sar</taxon>
        <taxon>Alveolata</taxon>
        <taxon>Dinophyceae</taxon>
        <taxon>Noctilucales</taxon>
        <taxon>Noctilucaceae</taxon>
        <taxon>Noctiluca</taxon>
    </lineage>
</organism>
<dbReference type="PANTHER" id="PTHR24349">
    <property type="entry name" value="SERINE/THREONINE-PROTEIN KINASE"/>
    <property type="match status" value="1"/>
</dbReference>
<evidence type="ECO:0000256" key="14">
    <source>
        <dbReference type="ARBA" id="ARBA00048679"/>
    </source>
</evidence>
<dbReference type="InterPro" id="IPR000719">
    <property type="entry name" value="Prot_kinase_dom"/>
</dbReference>
<accession>A0A7S1B0Z9</accession>
<keyword evidence="11 15" id="KW-0067">ATP-binding</keyword>
<reference evidence="19" key="1">
    <citation type="submission" date="2021-01" db="EMBL/GenBank/DDBJ databases">
        <authorList>
            <person name="Corre E."/>
            <person name="Pelletier E."/>
            <person name="Niang G."/>
            <person name="Scheremetjew M."/>
            <person name="Finn R."/>
            <person name="Kale V."/>
            <person name="Holt S."/>
            <person name="Cochrane G."/>
            <person name="Meng A."/>
            <person name="Brown T."/>
            <person name="Cohen L."/>
        </authorList>
    </citation>
    <scope>NUCLEOTIDE SEQUENCE</scope>
</reference>
<protein>
    <recommendedName>
        <fullName evidence="3">non-specific serine/threonine protein kinase</fullName>
        <ecNumber evidence="3">2.7.11.1</ecNumber>
    </recommendedName>
</protein>
<proteinExistence type="inferred from homology"/>
<evidence type="ECO:0000313" key="19">
    <source>
        <dbReference type="EMBL" id="CAD8870849.1"/>
    </source>
</evidence>
<dbReference type="SMART" id="SM00220">
    <property type="entry name" value="S_TKc"/>
    <property type="match status" value="1"/>
</dbReference>
<dbReference type="GO" id="GO:0005509">
    <property type="term" value="F:calcium ion binding"/>
    <property type="evidence" value="ECO:0007669"/>
    <property type="project" value="InterPro"/>
</dbReference>
<keyword evidence="5" id="KW-0808">Transferase</keyword>
<comment type="catalytic activity">
    <reaction evidence="14">
        <text>L-seryl-[protein] + ATP = O-phospho-L-seryl-[protein] + ADP + H(+)</text>
        <dbReference type="Rhea" id="RHEA:17989"/>
        <dbReference type="Rhea" id="RHEA-COMP:9863"/>
        <dbReference type="Rhea" id="RHEA-COMP:11604"/>
        <dbReference type="ChEBI" id="CHEBI:15378"/>
        <dbReference type="ChEBI" id="CHEBI:29999"/>
        <dbReference type="ChEBI" id="CHEBI:30616"/>
        <dbReference type="ChEBI" id="CHEBI:83421"/>
        <dbReference type="ChEBI" id="CHEBI:456216"/>
        <dbReference type="EC" id="2.7.11.1"/>
    </reaction>
</comment>
<evidence type="ECO:0000256" key="2">
    <source>
        <dbReference type="ARBA" id="ARBA00011245"/>
    </source>
</evidence>
<evidence type="ECO:0000256" key="13">
    <source>
        <dbReference type="ARBA" id="ARBA00047899"/>
    </source>
</evidence>
<evidence type="ECO:0000259" key="18">
    <source>
        <dbReference type="PROSITE" id="PS50222"/>
    </source>
</evidence>
<feature type="domain" description="EF-hand" evidence="18">
    <location>
        <begin position="443"/>
        <end position="479"/>
    </location>
</feature>
<evidence type="ECO:0000256" key="6">
    <source>
        <dbReference type="ARBA" id="ARBA00022723"/>
    </source>
</evidence>
<keyword evidence="7" id="KW-0677">Repeat</keyword>
<dbReference type="InterPro" id="IPR017441">
    <property type="entry name" value="Protein_kinase_ATP_BS"/>
</dbReference>
<dbReference type="GO" id="GO:0005524">
    <property type="term" value="F:ATP binding"/>
    <property type="evidence" value="ECO:0007669"/>
    <property type="project" value="UniProtKB-UniRule"/>
</dbReference>
<dbReference type="Pfam" id="PF13202">
    <property type="entry name" value="EF-hand_5"/>
    <property type="match status" value="1"/>
</dbReference>
<feature type="compositionally biased region" description="Gly residues" evidence="16">
    <location>
        <begin position="1"/>
        <end position="10"/>
    </location>
</feature>
<evidence type="ECO:0000256" key="1">
    <source>
        <dbReference type="ARBA" id="ARBA00001946"/>
    </source>
</evidence>
<dbReference type="Pfam" id="PF13499">
    <property type="entry name" value="EF-hand_7"/>
    <property type="match status" value="1"/>
</dbReference>
<name>A0A7S1B0Z9_NOCSC</name>
<dbReference type="FunFam" id="3.30.200.20:FF:000315">
    <property type="entry name" value="Calcium-dependent protein kinase 3"/>
    <property type="match status" value="1"/>
</dbReference>
<dbReference type="CDD" id="cd00051">
    <property type="entry name" value="EFh"/>
    <property type="match status" value="1"/>
</dbReference>
<evidence type="ECO:0000256" key="16">
    <source>
        <dbReference type="SAM" id="MobiDB-lite"/>
    </source>
</evidence>
<feature type="domain" description="EF-hand" evidence="18">
    <location>
        <begin position="407"/>
        <end position="442"/>
    </location>
</feature>
<dbReference type="FunFam" id="1.10.510.10:FF:000571">
    <property type="entry name" value="Maternal embryonic leucine zipper kinase"/>
    <property type="match status" value="1"/>
</dbReference>
<sequence>METGSVGGGPPDTANETKERSESTVSDGTRPNARKRTVQHKFDHTELYHQVSCESSLGCLEDRYEIFREVGRGQFASVLIAKDKHFEDRFVAIKKISKNGFMMRAATNFMEEAEIMKKLDHPNICRLHETYDSNKTLYIVMEYLEGGEVFERMEEEDGCVDERTCSHIIGQTASAIAFAHKRNISHRDLKPENICFVSRDPDDHTVKVIDWGLAFHLQGAAKMSSSVGTSTYAAPEVLDADEKSVYEKECDLWSLGVVTYVMLSGMPPFSGTHNSQMRKMKWERYDLKRGPWAKISSDAKHFIKGLLKSRPRQRMPIDRVLEHNWLASASFMKAAPPEIGREVFANLKHFRQTSALYSVCAAAVARHLDHSCLEDIHKVFVGLDENKDGVLTIDEIKRGFETFGEVADLGELKETFALLDLDGNGSIDYTEFCAAGIGDFVAQQDHALWAAFKVFDVDDDDGYITREEFEQVINKLDTRQEWNPEVRQEWDHLFAQHGKISFHEWRKMVRSHALGNIPLDECSPFISKADAAEKENVSEDSGRQIYASLHKFHKLQTRGSLLAQDASSCCAGGVMGSVCVVL</sequence>
<evidence type="ECO:0000259" key="17">
    <source>
        <dbReference type="PROSITE" id="PS50011"/>
    </source>
</evidence>
<dbReference type="SMART" id="SM00054">
    <property type="entry name" value="EFh"/>
    <property type="match status" value="4"/>
</dbReference>
<dbReference type="AlphaFoldDB" id="A0A7S1B0Z9"/>
<evidence type="ECO:0000256" key="12">
    <source>
        <dbReference type="ARBA" id="ARBA00024334"/>
    </source>
</evidence>
<evidence type="ECO:0000256" key="15">
    <source>
        <dbReference type="PROSITE-ProRule" id="PRU10141"/>
    </source>
</evidence>
<comment type="subunit">
    <text evidence="2">Monomer.</text>
</comment>
<evidence type="ECO:0000256" key="11">
    <source>
        <dbReference type="ARBA" id="ARBA00022840"/>
    </source>
</evidence>
<dbReference type="InterPro" id="IPR018247">
    <property type="entry name" value="EF_Hand_1_Ca_BS"/>
</dbReference>
<dbReference type="InterPro" id="IPR050205">
    <property type="entry name" value="CDPK_Ser/Thr_kinases"/>
</dbReference>
<evidence type="ECO:0000256" key="10">
    <source>
        <dbReference type="ARBA" id="ARBA00022837"/>
    </source>
</evidence>
<dbReference type="PROSITE" id="PS00108">
    <property type="entry name" value="PROTEIN_KINASE_ST"/>
    <property type="match status" value="1"/>
</dbReference>
<comment type="cofactor">
    <cofactor evidence="1">
        <name>Mg(2+)</name>
        <dbReference type="ChEBI" id="CHEBI:18420"/>
    </cofactor>
</comment>
<evidence type="ECO:0000256" key="5">
    <source>
        <dbReference type="ARBA" id="ARBA00022679"/>
    </source>
</evidence>
<dbReference type="InterPro" id="IPR011992">
    <property type="entry name" value="EF-hand-dom_pair"/>
</dbReference>
<dbReference type="Gene3D" id="3.30.200.20">
    <property type="entry name" value="Phosphorylase Kinase, domain 1"/>
    <property type="match status" value="1"/>
</dbReference>
<dbReference type="InterPro" id="IPR011009">
    <property type="entry name" value="Kinase-like_dom_sf"/>
</dbReference>
<feature type="region of interest" description="Disordered" evidence="16">
    <location>
        <begin position="1"/>
        <end position="35"/>
    </location>
</feature>
<dbReference type="Gene3D" id="1.10.510.10">
    <property type="entry name" value="Transferase(Phosphotransferase) domain 1"/>
    <property type="match status" value="1"/>
</dbReference>
<dbReference type="PROSITE" id="PS00107">
    <property type="entry name" value="PROTEIN_KINASE_ATP"/>
    <property type="match status" value="1"/>
</dbReference>
<keyword evidence="10" id="KW-0106">Calcium</keyword>
<evidence type="ECO:0000256" key="7">
    <source>
        <dbReference type="ARBA" id="ARBA00022737"/>
    </source>
</evidence>
<keyword evidence="9" id="KW-0418">Kinase</keyword>
<keyword evidence="6" id="KW-0479">Metal-binding</keyword>
<dbReference type="PROSITE" id="PS50011">
    <property type="entry name" value="PROTEIN_KINASE_DOM"/>
    <property type="match status" value="1"/>
</dbReference>
<feature type="binding site" evidence="15">
    <location>
        <position position="95"/>
    </location>
    <ligand>
        <name>ATP</name>
        <dbReference type="ChEBI" id="CHEBI:30616"/>
    </ligand>
</feature>
<dbReference type="GO" id="GO:0004674">
    <property type="term" value="F:protein serine/threonine kinase activity"/>
    <property type="evidence" value="ECO:0007669"/>
    <property type="project" value="UniProtKB-KW"/>
</dbReference>
<comment type="similarity">
    <text evidence="12">Belongs to the protein kinase superfamily. Ser/Thr protein kinase family. CDPK subfamily.</text>
</comment>
<evidence type="ECO:0000256" key="8">
    <source>
        <dbReference type="ARBA" id="ARBA00022741"/>
    </source>
</evidence>
<dbReference type="Pfam" id="PF00069">
    <property type="entry name" value="Pkinase"/>
    <property type="match status" value="1"/>
</dbReference>
<dbReference type="SUPFAM" id="SSF56112">
    <property type="entry name" value="Protein kinase-like (PK-like)"/>
    <property type="match status" value="1"/>
</dbReference>
<dbReference type="PROSITE" id="PS50222">
    <property type="entry name" value="EF_HAND_2"/>
    <property type="match status" value="3"/>
</dbReference>
<keyword evidence="4" id="KW-0723">Serine/threonine-protein kinase</keyword>
<dbReference type="CDD" id="cd05117">
    <property type="entry name" value="STKc_CAMK"/>
    <property type="match status" value="1"/>
</dbReference>
<comment type="catalytic activity">
    <reaction evidence="13">
        <text>L-threonyl-[protein] + ATP = O-phospho-L-threonyl-[protein] + ADP + H(+)</text>
        <dbReference type="Rhea" id="RHEA:46608"/>
        <dbReference type="Rhea" id="RHEA-COMP:11060"/>
        <dbReference type="Rhea" id="RHEA-COMP:11605"/>
        <dbReference type="ChEBI" id="CHEBI:15378"/>
        <dbReference type="ChEBI" id="CHEBI:30013"/>
        <dbReference type="ChEBI" id="CHEBI:30616"/>
        <dbReference type="ChEBI" id="CHEBI:61977"/>
        <dbReference type="ChEBI" id="CHEBI:456216"/>
        <dbReference type="EC" id="2.7.11.1"/>
    </reaction>
</comment>
<dbReference type="EC" id="2.7.11.1" evidence="3"/>
<dbReference type="PROSITE" id="PS00018">
    <property type="entry name" value="EF_HAND_1"/>
    <property type="match status" value="2"/>
</dbReference>
<dbReference type="InterPro" id="IPR008271">
    <property type="entry name" value="Ser/Thr_kinase_AS"/>
</dbReference>
<dbReference type="Gene3D" id="1.10.238.10">
    <property type="entry name" value="EF-hand"/>
    <property type="match status" value="2"/>
</dbReference>
<dbReference type="EMBL" id="HBFQ01063850">
    <property type="protein sequence ID" value="CAD8870849.1"/>
    <property type="molecule type" value="Transcribed_RNA"/>
</dbReference>
<dbReference type="InterPro" id="IPR002048">
    <property type="entry name" value="EF_hand_dom"/>
</dbReference>
<keyword evidence="8 15" id="KW-0547">Nucleotide-binding</keyword>
<evidence type="ECO:0000256" key="3">
    <source>
        <dbReference type="ARBA" id="ARBA00012513"/>
    </source>
</evidence>